<feature type="domain" description="Rhodanese" evidence="3">
    <location>
        <begin position="16"/>
        <end position="135"/>
    </location>
</feature>
<comment type="caution">
    <text evidence="4">The sequence shown here is derived from an EMBL/GenBank/DDBJ whole genome shotgun (WGS) entry which is preliminary data.</text>
</comment>
<organism evidence="4 5">
    <name type="scientific">Sulfuriferula multivorans</name>
    <dbReference type="NCBI Taxonomy" id="1559896"/>
    <lineage>
        <taxon>Bacteria</taxon>
        <taxon>Pseudomonadati</taxon>
        <taxon>Pseudomonadota</taxon>
        <taxon>Betaproteobacteria</taxon>
        <taxon>Nitrosomonadales</taxon>
        <taxon>Sulfuricellaceae</taxon>
        <taxon>Sulfuriferula</taxon>
    </lineage>
</organism>
<evidence type="ECO:0000313" key="5">
    <source>
        <dbReference type="Proteomes" id="UP000483432"/>
    </source>
</evidence>
<accession>A0A7C9NSM5</accession>
<evidence type="ECO:0000259" key="3">
    <source>
        <dbReference type="PROSITE" id="PS50206"/>
    </source>
</evidence>
<dbReference type="CDD" id="cd01449">
    <property type="entry name" value="TST_Repeat_2"/>
    <property type="match status" value="1"/>
</dbReference>
<dbReference type="PANTHER" id="PTHR11364:SF27">
    <property type="entry name" value="SULFURTRANSFERASE"/>
    <property type="match status" value="1"/>
</dbReference>
<dbReference type="Pfam" id="PF00581">
    <property type="entry name" value="Rhodanese"/>
    <property type="match status" value="2"/>
</dbReference>
<gene>
    <name evidence="4" type="ORF">GZ085_00850</name>
</gene>
<proteinExistence type="predicted"/>
<evidence type="ECO:0000256" key="1">
    <source>
        <dbReference type="ARBA" id="ARBA00022679"/>
    </source>
</evidence>
<dbReference type="InterPro" id="IPR036873">
    <property type="entry name" value="Rhodanese-like_dom_sf"/>
</dbReference>
<dbReference type="PROSITE" id="PS50206">
    <property type="entry name" value="RHODANESE_3"/>
    <property type="match status" value="2"/>
</dbReference>
<sequence length="283" mass="30683">MFNTVVSTDSLASQLDNPSWVVIDCRFTLTEPSAGRRAYAAGHIPGARYAHLDEDLSSPVTPTSGRHPLPDLAAFCARLDAWGITPDSQVVVYDDSFGSMAVRLWWLLRGLGHKNIALLDGGLPKWTREKHPLTDALPAIAAQTYPCPDRPSWGVDAATVDNIRQSAAHKLIDARPEQRFSGEREPLDTVAGHIPGAINWVFEENLDMDGTYLPADELRENYTRLLNGVVPGNVVHTCGSGVTASHNILAMEIAGLPGSQLYPGSWSEWITDPARPVATGEVA</sequence>
<dbReference type="Proteomes" id="UP000483432">
    <property type="component" value="Unassembled WGS sequence"/>
</dbReference>
<dbReference type="PANTHER" id="PTHR11364">
    <property type="entry name" value="THIOSULFATE SULFERTANSFERASE"/>
    <property type="match status" value="1"/>
</dbReference>
<dbReference type="FunFam" id="3.40.250.10:FF:000035">
    <property type="entry name" value="Thiosulfate sulfurtransferase"/>
    <property type="match status" value="1"/>
</dbReference>
<protein>
    <submittedName>
        <fullName evidence="4">Sulfurtransferase</fullName>
    </submittedName>
</protein>
<keyword evidence="1 4" id="KW-0808">Transferase</keyword>
<dbReference type="InterPro" id="IPR045078">
    <property type="entry name" value="TST/MPST-like"/>
</dbReference>
<feature type="domain" description="Rhodanese" evidence="3">
    <location>
        <begin position="165"/>
        <end position="278"/>
    </location>
</feature>
<dbReference type="SUPFAM" id="SSF52821">
    <property type="entry name" value="Rhodanese/Cell cycle control phosphatase"/>
    <property type="match status" value="2"/>
</dbReference>
<dbReference type="GO" id="GO:0004792">
    <property type="term" value="F:thiosulfate-cyanide sulfurtransferase activity"/>
    <property type="evidence" value="ECO:0007669"/>
    <property type="project" value="TreeGrafter"/>
</dbReference>
<dbReference type="InterPro" id="IPR001763">
    <property type="entry name" value="Rhodanese-like_dom"/>
</dbReference>
<dbReference type="EMBL" id="JAAFGW010000006">
    <property type="protein sequence ID" value="NDP46940.1"/>
    <property type="molecule type" value="Genomic_DNA"/>
</dbReference>
<name>A0A7C9NSM5_9PROT</name>
<dbReference type="SMART" id="SM00450">
    <property type="entry name" value="RHOD"/>
    <property type="match status" value="2"/>
</dbReference>
<evidence type="ECO:0000313" key="4">
    <source>
        <dbReference type="EMBL" id="NDP46940.1"/>
    </source>
</evidence>
<keyword evidence="2" id="KW-0677">Repeat</keyword>
<dbReference type="Gene3D" id="3.40.250.10">
    <property type="entry name" value="Rhodanese-like domain"/>
    <property type="match status" value="2"/>
</dbReference>
<reference evidence="4 5" key="1">
    <citation type="submission" date="2019-09" db="EMBL/GenBank/DDBJ databases">
        <title>H2 Metabolism Revealed by Metagenomic Analysis in Subglacial Sediment of East Antarctica.</title>
        <authorList>
            <person name="Yang Z."/>
            <person name="Zhang Y."/>
            <person name="Lv Y."/>
            <person name="Yan W."/>
            <person name="Xiao X."/>
            <person name="Sun B."/>
            <person name="Ma H."/>
        </authorList>
    </citation>
    <scope>NUCLEOTIDE SEQUENCE [LARGE SCALE GENOMIC DNA]</scope>
    <source>
        <strain evidence="4">Bin2_2</strain>
    </source>
</reference>
<dbReference type="CDD" id="cd01448">
    <property type="entry name" value="TST_Repeat_1"/>
    <property type="match status" value="1"/>
</dbReference>
<evidence type="ECO:0000256" key="2">
    <source>
        <dbReference type="ARBA" id="ARBA00022737"/>
    </source>
</evidence>
<dbReference type="AlphaFoldDB" id="A0A7C9NSM5"/>